<protein>
    <recommendedName>
        <fullName evidence="18">Very long-chain fatty acid transport protein</fullName>
    </recommendedName>
    <alternativeName>
        <fullName evidence="14">Long-chain-fatty-acid--CoA ligase</fullName>
    </alternativeName>
    <alternativeName>
        <fullName evidence="19">Very-long-chain acyl-CoA synthetase</fullName>
    </alternativeName>
</protein>
<keyword evidence="12" id="KW-0576">Peroxisome</keyword>
<evidence type="ECO:0000256" key="17">
    <source>
        <dbReference type="ARBA" id="ARBA00060276"/>
    </source>
</evidence>
<dbReference type="GO" id="GO:0005789">
    <property type="term" value="C:endoplasmic reticulum membrane"/>
    <property type="evidence" value="ECO:0007669"/>
    <property type="project" value="TreeGrafter"/>
</dbReference>
<comment type="catalytic activity">
    <reaction evidence="13">
        <text>a very long-chain fatty acid + ATP + CoA = a very long-chain fatty acyl-CoA + AMP + diphosphate</text>
        <dbReference type="Rhea" id="RHEA:54536"/>
        <dbReference type="ChEBI" id="CHEBI:30616"/>
        <dbReference type="ChEBI" id="CHEBI:33019"/>
        <dbReference type="ChEBI" id="CHEBI:57287"/>
        <dbReference type="ChEBI" id="CHEBI:58950"/>
        <dbReference type="ChEBI" id="CHEBI:138261"/>
        <dbReference type="ChEBI" id="CHEBI:456215"/>
    </reaction>
    <physiologicalReaction direction="left-to-right" evidence="13">
        <dbReference type="Rhea" id="RHEA:54537"/>
    </physiologicalReaction>
</comment>
<feature type="domain" description="AMP-dependent synthetase/ligase" evidence="20">
    <location>
        <begin position="80"/>
        <end position="450"/>
    </location>
</feature>
<dbReference type="GO" id="GO:0005886">
    <property type="term" value="C:plasma membrane"/>
    <property type="evidence" value="ECO:0007669"/>
    <property type="project" value="UniProtKB-SubCell"/>
</dbReference>
<dbReference type="SUPFAM" id="SSF56801">
    <property type="entry name" value="Acetyl-CoA synthetase-like"/>
    <property type="match status" value="1"/>
</dbReference>
<evidence type="ECO:0000256" key="18">
    <source>
        <dbReference type="ARBA" id="ARBA00068795"/>
    </source>
</evidence>
<dbReference type="GO" id="GO:0005778">
    <property type="term" value="C:peroxisomal membrane"/>
    <property type="evidence" value="ECO:0007669"/>
    <property type="project" value="UniProtKB-SubCell"/>
</dbReference>
<comment type="function">
    <text evidence="17">Acyl-CoA synthetase required for both the import of long chain fatty acids (LCFAs) (C14-C18) and the activation very long chain fatty acids (VLCFAs) (C20-C26) by esterification of the fatty acids into metabolically active CoA-thioesters for subsequent degradation or incorporation into phospholipids. The transport and fatty acyl-CoA synthetase activities are genetically separable and are thus independent activities. Esterifies VLCFAs in the peroxisome matrix. The VLCFAs are actively transported into peroxisomes by a PXA1-PXA2 heterodimeric transporter in the peroxisomal membrane.</text>
</comment>
<keyword evidence="22" id="KW-1185">Reference proteome</keyword>
<comment type="similarity">
    <text evidence="2">Belongs to the ATP-dependent AMP-binding enzyme family.</text>
</comment>
<evidence type="ECO:0000256" key="15">
    <source>
        <dbReference type="ARBA" id="ARBA00046271"/>
    </source>
</evidence>
<keyword evidence="8" id="KW-0067">ATP-binding</keyword>
<dbReference type="InParanoid" id="A0A1V9WZ21"/>
<dbReference type="Pfam" id="PF00501">
    <property type="entry name" value="AMP-binding"/>
    <property type="match status" value="1"/>
</dbReference>
<dbReference type="STRING" id="418985.A0A1V9WZ21"/>
<dbReference type="NCBIfam" id="NF006134">
    <property type="entry name" value="PRK08279.1"/>
    <property type="match status" value="1"/>
</dbReference>
<keyword evidence="11" id="KW-0472">Membrane</keyword>
<dbReference type="GO" id="GO:0005324">
    <property type="term" value="F:long-chain fatty acid transmembrane transporter activity"/>
    <property type="evidence" value="ECO:0007669"/>
    <property type="project" value="TreeGrafter"/>
</dbReference>
<evidence type="ECO:0000256" key="12">
    <source>
        <dbReference type="ARBA" id="ARBA00023140"/>
    </source>
</evidence>
<keyword evidence="6" id="KW-0812">Transmembrane</keyword>
<evidence type="ECO:0000313" key="22">
    <source>
        <dbReference type="Proteomes" id="UP000192247"/>
    </source>
</evidence>
<gene>
    <name evidence="21" type="ORF">BIW11_02339</name>
</gene>
<dbReference type="InterPro" id="IPR042099">
    <property type="entry name" value="ANL_N_sf"/>
</dbReference>
<evidence type="ECO:0000259" key="20">
    <source>
        <dbReference type="Pfam" id="PF00501"/>
    </source>
</evidence>
<keyword evidence="4" id="KW-1003">Cell membrane</keyword>
<evidence type="ECO:0000256" key="3">
    <source>
        <dbReference type="ARBA" id="ARBA00022448"/>
    </source>
</evidence>
<dbReference type="FunFam" id="3.40.50.12780:FF:000019">
    <property type="entry name" value="Long-chain fatty acid transporter"/>
    <property type="match status" value="1"/>
</dbReference>
<dbReference type="Gene3D" id="3.40.50.12780">
    <property type="entry name" value="N-terminal domain of ligase-like"/>
    <property type="match status" value="1"/>
</dbReference>
<comment type="subcellular location">
    <subcellularLocation>
        <location evidence="1">Cell membrane</location>
        <topology evidence="1">Multi-pass membrane protein</topology>
    </subcellularLocation>
    <subcellularLocation>
        <location evidence="15">Peroxisome membrane</location>
    </subcellularLocation>
</comment>
<sequence>MMRHGGKATLVASFVLFALLRVELAASLSVLTIVLLVGPGSFRRGLRVTRRDLRVVYRLIGTKVAIRAAVRDDATVAELFRATVSRHPNAIVFVGRGRRWTYLEAEDYTNRVANLFTSMGFRQGDTVGLVMENRPEYIFLWLGLSKIGVVTALINTNLRSKALAHSVSIVRSKAVLCSAMMAPHVVASRNELHDACPNLVYLMFEECPEAKDLGATVIDDAIASAAISPPSFRGRLDDRLMYIYTSGTTGLPKAAIIKQRRYIQTAHSVTHMIPVKKTDVIYLYLPFYHMAGACLGGSQPLINGTLGVVATKFSASHFWMECAENNVTVTQYIGEICRYLLMQPQRPEDRQHKVRLMYGNGLRKEIWKEFRDRFEIADICELYGSTEGTTSLLNIDNTVGAIGFFPALSKVLGNYIPMRIIKVDPVTGTPLRDSRGRCVTCRPGEAGEIVAIIRDDPLTKFDGYIDEAATMKKIYRDCFAKGDRVFSSGDLVYQDDLGYVYFNDRTGDTFRWRGENVSTTEVEAAVASVVADPSAGCAVFGVTVPGVEGRAGMASITDSQRRLDPSVLLKGFQAVLPQYAVPVFLRMTVQDDTTGTFKMSKINLQEAGFNPAKCHPDPVYFLDPTTQPPRYVPLDENVLDRINKGQARL</sequence>
<dbReference type="PROSITE" id="PS00455">
    <property type="entry name" value="AMP_BINDING"/>
    <property type="match status" value="1"/>
</dbReference>
<evidence type="ECO:0000313" key="21">
    <source>
        <dbReference type="EMBL" id="OQR66489.1"/>
    </source>
</evidence>
<evidence type="ECO:0000256" key="1">
    <source>
        <dbReference type="ARBA" id="ARBA00004651"/>
    </source>
</evidence>
<dbReference type="PANTHER" id="PTHR43107:SF15">
    <property type="entry name" value="FATTY ACID TRANSPORT PROTEIN 3, ISOFORM A"/>
    <property type="match status" value="1"/>
</dbReference>
<evidence type="ECO:0000256" key="16">
    <source>
        <dbReference type="ARBA" id="ARBA00048666"/>
    </source>
</evidence>
<dbReference type="GO" id="GO:0005524">
    <property type="term" value="F:ATP binding"/>
    <property type="evidence" value="ECO:0007669"/>
    <property type="project" value="UniProtKB-KW"/>
</dbReference>
<keyword evidence="7" id="KW-0547">Nucleotide-binding</keyword>
<evidence type="ECO:0000256" key="8">
    <source>
        <dbReference type="ARBA" id="ARBA00022840"/>
    </source>
</evidence>
<dbReference type="Gene3D" id="3.30.300.30">
    <property type="match status" value="1"/>
</dbReference>
<dbReference type="Proteomes" id="UP000192247">
    <property type="component" value="Unassembled WGS sequence"/>
</dbReference>
<dbReference type="EMBL" id="MNPL01032279">
    <property type="protein sequence ID" value="OQR66489.1"/>
    <property type="molecule type" value="Genomic_DNA"/>
</dbReference>
<dbReference type="GO" id="GO:0004467">
    <property type="term" value="F:long-chain fatty acid-CoA ligase activity"/>
    <property type="evidence" value="ECO:0007669"/>
    <property type="project" value="TreeGrafter"/>
</dbReference>
<evidence type="ECO:0000256" key="6">
    <source>
        <dbReference type="ARBA" id="ARBA00022692"/>
    </source>
</evidence>
<proteinExistence type="inferred from homology"/>
<evidence type="ECO:0000256" key="2">
    <source>
        <dbReference type="ARBA" id="ARBA00006432"/>
    </source>
</evidence>
<evidence type="ECO:0000256" key="14">
    <source>
        <dbReference type="ARBA" id="ARBA00041297"/>
    </source>
</evidence>
<comment type="caution">
    <text evidence="21">The sequence shown here is derived from an EMBL/GenBank/DDBJ whole genome shotgun (WGS) entry which is preliminary data.</text>
</comment>
<evidence type="ECO:0000256" key="9">
    <source>
        <dbReference type="ARBA" id="ARBA00022989"/>
    </source>
</evidence>
<reference evidence="21 22" key="1">
    <citation type="journal article" date="2017" name="Gigascience">
        <title>Draft genome of the honey bee ectoparasitic mite, Tropilaelaps mercedesae, is shaped by the parasitic life history.</title>
        <authorList>
            <person name="Dong X."/>
            <person name="Armstrong S.D."/>
            <person name="Xia D."/>
            <person name="Makepeace B.L."/>
            <person name="Darby A.C."/>
            <person name="Kadowaki T."/>
        </authorList>
    </citation>
    <scope>NUCLEOTIDE SEQUENCE [LARGE SCALE GENOMIC DNA]</scope>
    <source>
        <strain evidence="21">Wuxi-XJTLU</strain>
    </source>
</reference>
<keyword evidence="5" id="KW-0436">Ligase</keyword>
<evidence type="ECO:0000256" key="4">
    <source>
        <dbReference type="ARBA" id="ARBA00022475"/>
    </source>
</evidence>
<keyword evidence="10" id="KW-0445">Lipid transport</keyword>
<dbReference type="InterPro" id="IPR020845">
    <property type="entry name" value="AMP-binding_CS"/>
</dbReference>
<evidence type="ECO:0000256" key="10">
    <source>
        <dbReference type="ARBA" id="ARBA00023055"/>
    </source>
</evidence>
<dbReference type="OrthoDB" id="6408524at2759"/>
<comment type="catalytic activity">
    <reaction evidence="16">
        <text>tetracosanoate + ATP + CoA = tetracosanoyl-CoA + AMP + diphosphate</text>
        <dbReference type="Rhea" id="RHEA:33639"/>
        <dbReference type="ChEBI" id="CHEBI:30616"/>
        <dbReference type="ChEBI" id="CHEBI:31014"/>
        <dbReference type="ChEBI" id="CHEBI:33019"/>
        <dbReference type="ChEBI" id="CHEBI:57287"/>
        <dbReference type="ChEBI" id="CHEBI:65052"/>
        <dbReference type="ChEBI" id="CHEBI:456215"/>
    </reaction>
    <physiologicalReaction direction="left-to-right" evidence="16">
        <dbReference type="Rhea" id="RHEA:33640"/>
    </physiologicalReaction>
</comment>
<evidence type="ECO:0000256" key="7">
    <source>
        <dbReference type="ARBA" id="ARBA00022741"/>
    </source>
</evidence>
<name>A0A1V9WZ21_9ACAR</name>
<evidence type="ECO:0000256" key="11">
    <source>
        <dbReference type="ARBA" id="ARBA00023136"/>
    </source>
</evidence>
<organism evidence="21 22">
    <name type="scientific">Tropilaelaps mercedesae</name>
    <dbReference type="NCBI Taxonomy" id="418985"/>
    <lineage>
        <taxon>Eukaryota</taxon>
        <taxon>Metazoa</taxon>
        <taxon>Ecdysozoa</taxon>
        <taxon>Arthropoda</taxon>
        <taxon>Chelicerata</taxon>
        <taxon>Arachnida</taxon>
        <taxon>Acari</taxon>
        <taxon>Parasitiformes</taxon>
        <taxon>Mesostigmata</taxon>
        <taxon>Gamasina</taxon>
        <taxon>Dermanyssoidea</taxon>
        <taxon>Laelapidae</taxon>
        <taxon>Tropilaelaps</taxon>
    </lineage>
</organism>
<keyword evidence="3" id="KW-0813">Transport</keyword>
<evidence type="ECO:0000256" key="5">
    <source>
        <dbReference type="ARBA" id="ARBA00022598"/>
    </source>
</evidence>
<dbReference type="AlphaFoldDB" id="A0A1V9WZ21"/>
<dbReference type="InterPro" id="IPR045851">
    <property type="entry name" value="AMP-bd_C_sf"/>
</dbReference>
<dbReference type="GO" id="GO:0044539">
    <property type="term" value="P:long-chain fatty acid import into cell"/>
    <property type="evidence" value="ECO:0007669"/>
    <property type="project" value="TreeGrafter"/>
</dbReference>
<dbReference type="PANTHER" id="PTHR43107">
    <property type="entry name" value="LONG-CHAIN FATTY ACID TRANSPORT PROTEIN"/>
    <property type="match status" value="1"/>
</dbReference>
<evidence type="ECO:0000256" key="19">
    <source>
        <dbReference type="ARBA" id="ARBA00078285"/>
    </source>
</evidence>
<dbReference type="InterPro" id="IPR000873">
    <property type="entry name" value="AMP-dep_synth/lig_dom"/>
</dbReference>
<accession>A0A1V9WZ21</accession>
<keyword evidence="9" id="KW-1133">Transmembrane helix</keyword>
<evidence type="ECO:0000256" key="13">
    <source>
        <dbReference type="ARBA" id="ARBA00036527"/>
    </source>
</evidence>